<keyword evidence="3" id="KW-1185">Reference proteome</keyword>
<dbReference type="InterPro" id="IPR019897">
    <property type="entry name" value="RidA_CS"/>
</dbReference>
<keyword evidence="2" id="KW-0378">Hydrolase</keyword>
<dbReference type="CDD" id="cd00448">
    <property type="entry name" value="YjgF_YER057c_UK114_family"/>
    <property type="match status" value="2"/>
</dbReference>
<dbReference type="AlphaFoldDB" id="A0A143PVN8"/>
<dbReference type="RefSeq" id="WP_110173820.1">
    <property type="nucleotide sequence ID" value="NZ_CP015136.1"/>
</dbReference>
<reference evidence="2 3" key="1">
    <citation type="journal article" date="2016" name="Genome Announc.">
        <title>First Complete Genome Sequence of a Subdivision 6 Acidobacterium Strain.</title>
        <authorList>
            <person name="Huang S."/>
            <person name="Vieira S."/>
            <person name="Bunk B."/>
            <person name="Riedel T."/>
            <person name="Sproer C."/>
            <person name="Overmann J."/>
        </authorList>
    </citation>
    <scope>NUCLEOTIDE SEQUENCE [LARGE SCALE GENOMIC DNA]</scope>
    <source>
        <strain evidence="3">DSM 100886 HEG_-6_39</strain>
    </source>
</reference>
<dbReference type="Gene3D" id="3.30.1330.40">
    <property type="entry name" value="RutC-like"/>
    <property type="match status" value="3"/>
</dbReference>
<dbReference type="Pfam" id="PF01042">
    <property type="entry name" value="Ribonuc_L-PSP"/>
    <property type="match status" value="2"/>
</dbReference>
<dbReference type="GO" id="GO:0005829">
    <property type="term" value="C:cytosol"/>
    <property type="evidence" value="ECO:0007669"/>
    <property type="project" value="TreeGrafter"/>
</dbReference>
<comment type="similarity">
    <text evidence="1">Belongs to the RutC family.</text>
</comment>
<proteinExistence type="inferred from homology"/>
<dbReference type="EC" id="3.5.4.-" evidence="2"/>
<accession>A0A143PVN8</accession>
<dbReference type="PROSITE" id="PS01094">
    <property type="entry name" value="UPF0076"/>
    <property type="match status" value="1"/>
</dbReference>
<gene>
    <name evidence="2" type="primary">yabJ_2</name>
    <name evidence="2" type="ORF">LuPra_05629</name>
</gene>
<dbReference type="PANTHER" id="PTHR11803">
    <property type="entry name" value="2-IMINOBUTANOATE/2-IMINOPROPANOATE DEAMINASE RIDA"/>
    <property type="match status" value="1"/>
</dbReference>
<sequence length="356" mass="36844">MDAFAPATTAGGLVYVSGVSAGQAALAEPVPGQVTDVLRRLDLTLLEYGSSLTRALSIHVQVRHAADFAAMNAAYARFFPSAPPVRTTVVAPPESSGALVQMSAVAAAAGAPREVLHPAGWPVSPNPYSYAARSGDLVFLAGLVPRDGRTNAVVTGDLETQIASIFCNATDVLGAAGLSLADVVSARVYLTDPAHAPAAEEYYRRHMPPPRPARSIVVAALMNPAYLVEMTFVAMAGKRALGFPDAAIPDDAIASPLMRGGSHLFLSATDGDYAPAAIDAHARTATGRLLNSLRQAGLAWADVADITLQVSDAAHAATARRAIRESMLQPLPAGTTLICGLLPHDARVQISATAVS</sequence>
<evidence type="ECO:0000313" key="3">
    <source>
        <dbReference type="Proteomes" id="UP000076079"/>
    </source>
</evidence>
<dbReference type="OrthoDB" id="9803101at2"/>
<dbReference type="InterPro" id="IPR035959">
    <property type="entry name" value="RutC-like_sf"/>
</dbReference>
<dbReference type="SUPFAM" id="SSF55298">
    <property type="entry name" value="YjgF-like"/>
    <property type="match status" value="3"/>
</dbReference>
<reference evidence="3" key="2">
    <citation type="submission" date="2016-04" db="EMBL/GenBank/DDBJ databases">
        <title>First Complete Genome Sequence of a Subdivision 6 Acidobacterium.</title>
        <authorList>
            <person name="Huang S."/>
            <person name="Vieira S."/>
            <person name="Bunk B."/>
            <person name="Riedel T."/>
            <person name="Sproeer C."/>
            <person name="Overmann J."/>
        </authorList>
    </citation>
    <scope>NUCLEOTIDE SEQUENCE [LARGE SCALE GENOMIC DNA]</scope>
    <source>
        <strain evidence="3">DSM 100886 HEG_-6_39</strain>
    </source>
</reference>
<dbReference type="GO" id="GO:0019239">
    <property type="term" value="F:deaminase activity"/>
    <property type="evidence" value="ECO:0007669"/>
    <property type="project" value="TreeGrafter"/>
</dbReference>
<dbReference type="STRING" id="1855912.LuPra_05629"/>
<dbReference type="Proteomes" id="UP000076079">
    <property type="component" value="Chromosome"/>
</dbReference>
<dbReference type="InterPro" id="IPR006175">
    <property type="entry name" value="YjgF/YER057c/UK114"/>
</dbReference>
<organism evidence="2 3">
    <name type="scientific">Luteitalea pratensis</name>
    <dbReference type="NCBI Taxonomy" id="1855912"/>
    <lineage>
        <taxon>Bacteria</taxon>
        <taxon>Pseudomonadati</taxon>
        <taxon>Acidobacteriota</taxon>
        <taxon>Vicinamibacteria</taxon>
        <taxon>Vicinamibacterales</taxon>
        <taxon>Vicinamibacteraceae</taxon>
        <taxon>Luteitalea</taxon>
    </lineage>
</organism>
<dbReference type="KEGG" id="abac:LuPra_05629"/>
<dbReference type="EMBL" id="CP015136">
    <property type="protein sequence ID" value="AMY12356.1"/>
    <property type="molecule type" value="Genomic_DNA"/>
</dbReference>
<protein>
    <submittedName>
        <fullName evidence="2">Enamine/imine deaminase</fullName>
        <ecNumber evidence="2">3.5.4.-</ecNumber>
    </submittedName>
</protein>
<evidence type="ECO:0000313" key="2">
    <source>
        <dbReference type="EMBL" id="AMY12356.1"/>
    </source>
</evidence>
<name>A0A143PVN8_LUTPR</name>
<evidence type="ECO:0000256" key="1">
    <source>
        <dbReference type="ARBA" id="ARBA00010552"/>
    </source>
</evidence>
<dbReference type="PANTHER" id="PTHR11803:SF39">
    <property type="entry name" value="2-IMINOBUTANOATE_2-IMINOPROPANOATE DEAMINASE"/>
    <property type="match status" value="1"/>
</dbReference>